<comment type="caution">
    <text evidence="1">The sequence shown here is derived from an EMBL/GenBank/DDBJ whole genome shotgun (WGS) entry which is preliminary data.</text>
</comment>
<dbReference type="EMBL" id="NHRT01000001">
    <property type="protein sequence ID" value="OWP25725.1"/>
    <property type="molecule type" value="Genomic_DNA"/>
</dbReference>
<dbReference type="RefSeq" id="WP_088388964.1">
    <property type="nucleotide sequence ID" value="NZ_NHRT01000001.1"/>
</dbReference>
<dbReference type="Proteomes" id="UP000197470">
    <property type="component" value="Unassembled WGS sequence"/>
</dbReference>
<protein>
    <submittedName>
        <fullName evidence="1">Uncharacterized protein</fullName>
    </submittedName>
</protein>
<gene>
    <name evidence="1" type="ORF">CA839_07335</name>
</gene>
<evidence type="ECO:0000313" key="1">
    <source>
        <dbReference type="EMBL" id="OWP25725.1"/>
    </source>
</evidence>
<name>A0A246EGI8_FUSNP</name>
<evidence type="ECO:0000313" key="2">
    <source>
        <dbReference type="Proteomes" id="UP000197470"/>
    </source>
</evidence>
<accession>A0A246EGI8</accession>
<sequence length="208" mass="24443">MKKFLFVLFVLFYIIVPKITYADYNDSVREYARKYGISMQEARKRLDKEINDALKTYATETKKERTAIKGPNPSVYVPYDIISYINSARNTFINENNQKVYVFGDADVFYQNMGKELFGVSFQKISGIMYNLHIDKREYAAIYDSKNIILMYTVYDVNDDPLVFSFNFNYKKANDGGYYVMCKEVLLEFSDGTILRNEEAMNKFKSEY</sequence>
<proteinExistence type="predicted"/>
<organism evidence="1 2">
    <name type="scientific">Fusobacterium nucleatum subsp. polymorphum</name>
    <name type="common">Fusobacterium polymorphum</name>
    <dbReference type="NCBI Taxonomy" id="76857"/>
    <lineage>
        <taxon>Bacteria</taxon>
        <taxon>Fusobacteriati</taxon>
        <taxon>Fusobacteriota</taxon>
        <taxon>Fusobacteriia</taxon>
        <taxon>Fusobacteriales</taxon>
        <taxon>Fusobacteriaceae</taxon>
        <taxon>Fusobacterium</taxon>
    </lineage>
</organism>
<reference evidence="1 2" key="1">
    <citation type="submission" date="2017-05" db="EMBL/GenBank/DDBJ databases">
        <title>Genome sequencing of Fusobacterium nucleatum subsp. polymorphum KCOM 1001 (=ChDC F119).</title>
        <authorList>
            <person name="Kook J.-K."/>
            <person name="Park S.-N."/>
            <person name="Lim Y.K."/>
            <person name="Roh H."/>
        </authorList>
    </citation>
    <scope>NUCLEOTIDE SEQUENCE [LARGE SCALE GENOMIC DNA]</scope>
    <source>
        <strain evidence="1 2">KCOM 1001</strain>
    </source>
</reference>
<dbReference type="AlphaFoldDB" id="A0A246EGI8"/>